<comment type="caution">
    <text evidence="14">The sequence shown here is derived from an EMBL/GenBank/DDBJ whole genome shotgun (WGS) entry which is preliminary data.</text>
</comment>
<dbReference type="InterPro" id="IPR016461">
    <property type="entry name" value="COMT-like"/>
</dbReference>
<dbReference type="GO" id="GO:0030187">
    <property type="term" value="P:melatonin biosynthetic process"/>
    <property type="evidence" value="ECO:0007669"/>
    <property type="project" value="UniProtKB-KW"/>
</dbReference>
<dbReference type="InterPro" id="IPR012967">
    <property type="entry name" value="COMT_dimerisation"/>
</dbReference>
<keyword evidence="10" id="KW-0471">Melatonin biosynthesis</keyword>
<dbReference type="PROSITE" id="PS51683">
    <property type="entry name" value="SAM_OMT_II"/>
    <property type="match status" value="1"/>
</dbReference>
<dbReference type="GO" id="GO:0017096">
    <property type="term" value="F:acetylserotonin O-methyltransferase activity"/>
    <property type="evidence" value="ECO:0007669"/>
    <property type="project" value="UniProtKB-EC"/>
</dbReference>
<comment type="pathway">
    <text evidence="6">Aromatic compound metabolism; melatonin biosynthesis; melatonin from serotonin: step 1/2.</text>
</comment>
<dbReference type="GO" id="GO:0032259">
    <property type="term" value="P:methylation"/>
    <property type="evidence" value="ECO:0007669"/>
    <property type="project" value="UniProtKB-KW"/>
</dbReference>
<dbReference type="AlphaFoldDB" id="A0A8T0BCF6"/>
<feature type="region of interest" description="Disordered" evidence="11">
    <location>
        <begin position="545"/>
        <end position="599"/>
    </location>
</feature>
<proteinExistence type="predicted"/>
<feature type="compositionally biased region" description="Polar residues" evidence="11">
    <location>
        <begin position="1"/>
        <end position="16"/>
    </location>
</feature>
<evidence type="ECO:0000256" key="1">
    <source>
        <dbReference type="ARBA" id="ARBA00011738"/>
    </source>
</evidence>
<dbReference type="FunFam" id="1.10.10.10:FF:000358">
    <property type="entry name" value="Acetylserotonin O-methyltransferase"/>
    <property type="match status" value="1"/>
</dbReference>
<reference evidence="14" key="1">
    <citation type="submission" date="2020-08" db="EMBL/GenBank/DDBJ databases">
        <title>Chromosome-level assembly of Southern catfish (Silurus meridionalis) provides insights into visual adaptation to the nocturnal and benthic lifestyles.</title>
        <authorList>
            <person name="Zhang Y."/>
            <person name="Wang D."/>
            <person name="Peng Z."/>
        </authorList>
    </citation>
    <scope>NUCLEOTIDE SEQUENCE</scope>
    <source>
        <strain evidence="14">SWU-2019-XX</strain>
        <tissue evidence="14">Muscle</tissue>
    </source>
</reference>
<evidence type="ECO:0000256" key="6">
    <source>
        <dbReference type="ARBA" id="ARBA00037926"/>
    </source>
</evidence>
<keyword evidence="2" id="KW-0489">Methyltransferase</keyword>
<evidence type="ECO:0000256" key="4">
    <source>
        <dbReference type="ARBA" id="ARBA00022691"/>
    </source>
</evidence>
<sequence>MASVSLPHNKNLSAQQALAWLEEMDEADSDEGEISFDQQATDTSSEESEQETEQEPYTPPRKMHRGTGKPCLNQIAKDGTVWVEEDIGMPSAGANHSCFTAQAGPTKSAKRKITSVLQSFLCLVDVGMLQTIRDCTVHQARRTEPDWSLAIHELMAFISILLLRNFVADSCSTRKYWHRGRLLKLLQLLCQGLYGQRSARCKRAAKGIAAGLSTMAEHLSQSELDYPFKLLEYFNGFRMSKVIFSACEQGVFDLLMQSQKSLSAAELARELGASEDGMERLLDALVGAEVLEVELNQGTAYYSNTDVANLYLAKDSPKSLHDMIIYQSQTIYPLWNNLGDAVREGKNQNEKTFGLSSEDIFSAIYRSEDEMLKFMGLMNSSWVIDGHDVVTAFDLSRFKSIVDVGGCSGALARELSKAYPASTVTVLDLPKVIQTAQKHFCQSDDTIKFLEGDFFKDDLPAADLYVLARIIHDWKEEKSLPLLRKIHAACNSGGGVLLIEAMLFENHRGPIMAQLFSLNMLLQTEGKEHSPSHYTHMLKVTGFSDVQRERERERENGAGRREEERRRSAASTVPPELKLQEAAAPPPPPPPSLSYTETPTQGNGFVFSSLSLSLSHALCTRKTGLLSYLETADADHEAKPCSQHQHTSRRAQADVKEVSTLTHTQVIAHHGLRSQNPITGGEMERDRQRYSGPISSQR</sequence>
<protein>
    <recommendedName>
        <fullName evidence="8">Acetylserotonin O-methyltransferase</fullName>
        <ecNumber evidence="7">2.1.1.4</ecNumber>
    </recommendedName>
    <alternativeName>
        <fullName evidence="9">Hydroxyindole O-methyltransferase</fullName>
    </alternativeName>
</protein>
<dbReference type="Gene3D" id="3.40.50.150">
    <property type="entry name" value="Vaccinia Virus protein VP39"/>
    <property type="match status" value="1"/>
</dbReference>
<dbReference type="EMBL" id="JABFDY010000008">
    <property type="protein sequence ID" value="KAF7704754.1"/>
    <property type="molecule type" value="Genomic_DNA"/>
</dbReference>
<dbReference type="GO" id="GO:0046983">
    <property type="term" value="F:protein dimerization activity"/>
    <property type="evidence" value="ECO:0007669"/>
    <property type="project" value="InterPro"/>
</dbReference>
<accession>A0A8T0BCF6</accession>
<dbReference type="Pfam" id="PF00891">
    <property type="entry name" value="Methyltransf_2"/>
    <property type="match status" value="1"/>
</dbReference>
<dbReference type="Pfam" id="PF08100">
    <property type="entry name" value="Dimerisation"/>
    <property type="match status" value="1"/>
</dbReference>
<dbReference type="FunFam" id="3.40.50.150:FF:000146">
    <property type="entry name" value="Acetylserotonin O-methyltransferase"/>
    <property type="match status" value="1"/>
</dbReference>
<feature type="domain" description="O-methyltransferase C-terminal" evidence="12">
    <location>
        <begin position="335"/>
        <end position="544"/>
    </location>
</feature>
<keyword evidence="4" id="KW-0949">S-adenosyl-L-methionine</keyword>
<evidence type="ECO:0000256" key="10">
    <source>
        <dbReference type="ARBA" id="ARBA00043260"/>
    </source>
</evidence>
<feature type="region of interest" description="Disordered" evidence="11">
    <location>
        <begin position="674"/>
        <end position="698"/>
    </location>
</feature>
<comment type="function">
    <text evidence="5">Catalyzes the transfer of a methyl group onto N-acetylserotonin, producing melatonin (N-acetyl-5-methoxytryptamine).</text>
</comment>
<dbReference type="InterPro" id="IPR036390">
    <property type="entry name" value="WH_DNA-bd_sf"/>
</dbReference>
<comment type="subunit">
    <text evidence="1">Homodimer.</text>
</comment>
<feature type="region of interest" description="Disordered" evidence="11">
    <location>
        <begin position="1"/>
        <end position="72"/>
    </location>
</feature>
<keyword evidence="3" id="KW-0808">Transferase</keyword>
<evidence type="ECO:0000256" key="2">
    <source>
        <dbReference type="ARBA" id="ARBA00022603"/>
    </source>
</evidence>
<evidence type="ECO:0000256" key="9">
    <source>
        <dbReference type="ARBA" id="ARBA00043054"/>
    </source>
</evidence>
<feature type="compositionally biased region" description="Basic and acidic residues" evidence="11">
    <location>
        <begin position="546"/>
        <end position="567"/>
    </location>
</feature>
<organism evidence="14 15">
    <name type="scientific">Silurus meridionalis</name>
    <name type="common">Southern catfish</name>
    <name type="synonym">Silurus soldatovi meridionalis</name>
    <dbReference type="NCBI Taxonomy" id="175797"/>
    <lineage>
        <taxon>Eukaryota</taxon>
        <taxon>Metazoa</taxon>
        <taxon>Chordata</taxon>
        <taxon>Craniata</taxon>
        <taxon>Vertebrata</taxon>
        <taxon>Euteleostomi</taxon>
        <taxon>Actinopterygii</taxon>
        <taxon>Neopterygii</taxon>
        <taxon>Teleostei</taxon>
        <taxon>Ostariophysi</taxon>
        <taxon>Siluriformes</taxon>
        <taxon>Siluridae</taxon>
        <taxon>Silurus</taxon>
    </lineage>
</organism>
<evidence type="ECO:0000313" key="15">
    <source>
        <dbReference type="Proteomes" id="UP000606274"/>
    </source>
</evidence>
<evidence type="ECO:0000256" key="3">
    <source>
        <dbReference type="ARBA" id="ARBA00022679"/>
    </source>
</evidence>
<evidence type="ECO:0000256" key="5">
    <source>
        <dbReference type="ARBA" id="ARBA00037645"/>
    </source>
</evidence>
<keyword evidence="15" id="KW-1185">Reference proteome</keyword>
<name>A0A8T0BCF6_SILME</name>
<feature type="compositionally biased region" description="Low complexity" evidence="11">
    <location>
        <begin position="574"/>
        <end position="583"/>
    </location>
</feature>
<dbReference type="EC" id="2.1.1.4" evidence="7"/>
<dbReference type="PANTHER" id="PTHR43712:SF2">
    <property type="entry name" value="O-METHYLTRANSFERASE CICE"/>
    <property type="match status" value="1"/>
</dbReference>
<dbReference type="SUPFAM" id="SSF46785">
    <property type="entry name" value="Winged helix' DNA-binding domain"/>
    <property type="match status" value="1"/>
</dbReference>
<feature type="compositionally biased region" description="Acidic residues" evidence="11">
    <location>
        <begin position="22"/>
        <end position="34"/>
    </location>
</feature>
<evidence type="ECO:0000313" key="14">
    <source>
        <dbReference type="EMBL" id="KAF7704754.1"/>
    </source>
</evidence>
<feature type="compositionally biased region" description="Acidic residues" evidence="11">
    <location>
        <begin position="44"/>
        <end position="54"/>
    </location>
</feature>
<evidence type="ECO:0000256" key="7">
    <source>
        <dbReference type="ARBA" id="ARBA00039116"/>
    </source>
</evidence>
<evidence type="ECO:0000256" key="11">
    <source>
        <dbReference type="SAM" id="MobiDB-lite"/>
    </source>
</evidence>
<dbReference type="InterPro" id="IPR029063">
    <property type="entry name" value="SAM-dependent_MTases_sf"/>
</dbReference>
<evidence type="ECO:0000259" key="12">
    <source>
        <dbReference type="Pfam" id="PF00891"/>
    </source>
</evidence>
<evidence type="ECO:0000256" key="8">
    <source>
        <dbReference type="ARBA" id="ARBA00040730"/>
    </source>
</evidence>
<gene>
    <name evidence="14" type="ORF">HF521_021826</name>
</gene>
<dbReference type="InterPro" id="IPR036388">
    <property type="entry name" value="WH-like_DNA-bd_sf"/>
</dbReference>
<dbReference type="Proteomes" id="UP000606274">
    <property type="component" value="Unassembled WGS sequence"/>
</dbReference>
<dbReference type="SUPFAM" id="SSF53335">
    <property type="entry name" value="S-adenosyl-L-methionine-dependent methyltransferases"/>
    <property type="match status" value="1"/>
</dbReference>
<dbReference type="CDD" id="cd02440">
    <property type="entry name" value="AdoMet_MTases"/>
    <property type="match status" value="1"/>
</dbReference>
<dbReference type="Gene3D" id="1.10.10.10">
    <property type="entry name" value="Winged helix-like DNA-binding domain superfamily/Winged helix DNA-binding domain"/>
    <property type="match status" value="1"/>
</dbReference>
<evidence type="ECO:0000259" key="13">
    <source>
        <dbReference type="Pfam" id="PF08100"/>
    </source>
</evidence>
<dbReference type="InterPro" id="IPR001077">
    <property type="entry name" value="COMT_C"/>
</dbReference>
<dbReference type="PANTHER" id="PTHR43712">
    <property type="entry name" value="PUTATIVE (AFU_ORTHOLOGUE AFUA_4G14580)-RELATED"/>
    <property type="match status" value="1"/>
</dbReference>
<feature type="domain" description="O-methyltransferase dimerisation" evidence="13">
    <location>
        <begin position="231"/>
        <end position="313"/>
    </location>
</feature>